<keyword evidence="4" id="KW-1185">Reference proteome</keyword>
<dbReference type="RefSeq" id="XP_019048774.1">
    <property type="nucleotide sequence ID" value="XM_019189212.1"/>
</dbReference>
<feature type="compositionally biased region" description="Polar residues" evidence="1">
    <location>
        <begin position="62"/>
        <end position="72"/>
    </location>
</feature>
<feature type="compositionally biased region" description="Polar residues" evidence="1">
    <location>
        <begin position="113"/>
        <end position="127"/>
    </location>
</feature>
<dbReference type="EMBL" id="CP144542">
    <property type="protein sequence ID" value="WVW81848.1"/>
    <property type="molecule type" value="Genomic_DNA"/>
</dbReference>
<feature type="compositionally biased region" description="Basic and acidic residues" evidence="1">
    <location>
        <begin position="73"/>
        <end position="86"/>
    </location>
</feature>
<dbReference type="OrthoDB" id="10607937at2759"/>
<feature type="compositionally biased region" description="Basic residues" evidence="1">
    <location>
        <begin position="242"/>
        <end position="254"/>
    </location>
</feature>
<evidence type="ECO:0000256" key="1">
    <source>
        <dbReference type="SAM" id="MobiDB-lite"/>
    </source>
</evidence>
<feature type="compositionally biased region" description="Polar residues" evidence="1">
    <location>
        <begin position="10"/>
        <end position="21"/>
    </location>
</feature>
<dbReference type="Proteomes" id="UP000092730">
    <property type="component" value="Chromosome 2"/>
</dbReference>
<dbReference type="KEGG" id="kbi:30206948"/>
<evidence type="ECO:0000313" key="3">
    <source>
        <dbReference type="EMBL" id="WVW81848.1"/>
    </source>
</evidence>
<protein>
    <submittedName>
        <fullName evidence="2">Uncharacterized protein</fullName>
    </submittedName>
</protein>
<evidence type="ECO:0000313" key="2">
    <source>
        <dbReference type="EMBL" id="OCF27704.1"/>
    </source>
</evidence>
<name>A0A1B9G9J0_9TREE</name>
<dbReference type="AlphaFoldDB" id="A0A1B9G9J0"/>
<dbReference type="VEuPathDB" id="FungiDB:I302_02549"/>
<reference evidence="2" key="3">
    <citation type="submission" date="2014-01" db="EMBL/GenBank/DDBJ databases">
        <title>Evolution of pathogenesis and genome organization in the Tremellales.</title>
        <authorList>
            <person name="Cuomo C."/>
            <person name="Litvintseva A."/>
            <person name="Heitman J."/>
            <person name="Chen Y."/>
            <person name="Sun S."/>
            <person name="Springer D."/>
            <person name="Dromer F."/>
            <person name="Young S."/>
            <person name="Zeng Q."/>
            <person name="Chapman S."/>
            <person name="Gujja S."/>
            <person name="Saif S."/>
            <person name="Birren B."/>
        </authorList>
    </citation>
    <scope>NUCLEOTIDE SEQUENCE</scope>
    <source>
        <strain evidence="2">CBS 10118</strain>
    </source>
</reference>
<reference evidence="3" key="4">
    <citation type="submission" date="2024-02" db="EMBL/GenBank/DDBJ databases">
        <title>Comparative genomics of Cryptococcus and Kwoniella reveals pathogenesis evolution and contrasting modes of karyotype evolution via chromosome fusion or intercentromeric recombination.</title>
        <authorList>
            <person name="Coelho M.A."/>
            <person name="David-Palma M."/>
            <person name="Shea T."/>
            <person name="Bowers K."/>
            <person name="McGinley-Smith S."/>
            <person name="Mohammad A.W."/>
            <person name="Gnirke A."/>
            <person name="Yurkov A.M."/>
            <person name="Nowrousian M."/>
            <person name="Sun S."/>
            <person name="Cuomo C.A."/>
            <person name="Heitman J."/>
        </authorList>
    </citation>
    <scope>NUCLEOTIDE SEQUENCE</scope>
    <source>
        <strain evidence="3">CBS 10118</strain>
    </source>
</reference>
<accession>A0A1B9G9J0</accession>
<feature type="compositionally biased region" description="Basic and acidic residues" evidence="1">
    <location>
        <begin position="262"/>
        <end position="276"/>
    </location>
</feature>
<evidence type="ECO:0000313" key="4">
    <source>
        <dbReference type="Proteomes" id="UP000092730"/>
    </source>
</evidence>
<feature type="compositionally biased region" description="Low complexity" evidence="1">
    <location>
        <begin position="87"/>
        <end position="98"/>
    </location>
</feature>
<sequence>MPPSNHSRDSAGTASNKSSWRSPEFLKQIRSGGSKGKLDERYSSSEASSSPKRESPVRGESITITRTTNYGNHQDRSNGHRGDYGESRPPVSRRVSSSKSDYPAPHPYGGQPLSRQVSNSVSNSTAHLYSGGGGGQPLSRQVSYSAYSLTHHADPNVPNGMPNGTSNGISNRRPSVSRQNSDTKYSNANFEVDETPAGHTIHVYKTWSRQSSVDRHSQPQPRPHRRSMSTARDDPDDSPPSRHVRGRASSRTSRHAPPEYNESDRDRGIHRGDGTPRRRGSSRRPDYKLSSDVYDPAGDTRPSMDQRRFSSYLHPHIPQQSNNFPPSHTQRFSMENFNPHTMDIIRFRRHGGGTKTNIRECFYVRPKCTYGSATDMLRTSPYHYPITTPEGRVVWRSRCPHTDASHPSERCKILHTNIDPSTISTTQIRDDDHTNYAISLLSPNHPGVQGAELNSDFTSLTLEDKVREMEMVQQDMANRFIEWSHTPKGRQRLNLESVFLDSCERLTRRKARLEKYRVSGFGSVTNGVNREGHVNGMDDSVRKGFKALSNSLEGISHRLQVVKNDNFILHYQAQRSDTVTHAEEMAELTKELEEKMKPIFSSMQTLALQHMSELTGQKSFGSWSIPPSATNINSTRQVRDSPALTNGTSPSKVQFRILDEPHRTDTLGQSILSTISTTTAPGQGQVSMGKVASPFERASKFATKTYESLQSFDKYLTPLKSTVSELVTLSTKRYTATEMERERERELHAIYEEMVRIQIGVDALKESVQKSRMTWMDEEEEQIRSEEDGLRMFRDSLLS</sequence>
<feature type="region of interest" description="Disordered" evidence="1">
    <location>
        <begin position="625"/>
        <end position="650"/>
    </location>
</feature>
<dbReference type="GeneID" id="30206948"/>
<dbReference type="EMBL" id="KI894019">
    <property type="protein sequence ID" value="OCF27704.1"/>
    <property type="molecule type" value="Genomic_DNA"/>
</dbReference>
<proteinExistence type="predicted"/>
<reference evidence="3" key="2">
    <citation type="submission" date="2013-07" db="EMBL/GenBank/DDBJ databases">
        <authorList>
            <consortium name="The Broad Institute Genome Sequencing Platform"/>
            <person name="Cuomo C."/>
            <person name="Litvintseva A."/>
            <person name="Chen Y."/>
            <person name="Heitman J."/>
            <person name="Sun S."/>
            <person name="Springer D."/>
            <person name="Dromer F."/>
            <person name="Young S.K."/>
            <person name="Zeng Q."/>
            <person name="Gargeya S."/>
            <person name="Fitzgerald M."/>
            <person name="Abouelleil A."/>
            <person name="Alvarado L."/>
            <person name="Berlin A.M."/>
            <person name="Chapman S.B."/>
            <person name="Dewar J."/>
            <person name="Goldberg J."/>
            <person name="Griggs A."/>
            <person name="Gujja S."/>
            <person name="Hansen M."/>
            <person name="Howarth C."/>
            <person name="Imamovic A."/>
            <person name="Larimer J."/>
            <person name="McCowan C."/>
            <person name="Murphy C."/>
            <person name="Pearson M."/>
            <person name="Priest M."/>
            <person name="Roberts A."/>
            <person name="Saif S."/>
            <person name="Shea T."/>
            <person name="Sykes S."/>
            <person name="Wortman J."/>
            <person name="Nusbaum C."/>
            <person name="Birren B."/>
        </authorList>
    </citation>
    <scope>NUCLEOTIDE SEQUENCE</scope>
    <source>
        <strain evidence="3">CBS 10118</strain>
    </source>
</reference>
<gene>
    <name evidence="2" type="ORF">I302_02549</name>
    <name evidence="3" type="ORF">I302_103846</name>
</gene>
<reference evidence="2" key="1">
    <citation type="submission" date="2013-07" db="EMBL/GenBank/DDBJ databases">
        <title>The Genome Sequence of Cryptococcus bestiolae CBS10118.</title>
        <authorList>
            <consortium name="The Broad Institute Genome Sequencing Platform"/>
            <person name="Cuomo C."/>
            <person name="Litvintseva A."/>
            <person name="Chen Y."/>
            <person name="Heitman J."/>
            <person name="Sun S."/>
            <person name="Springer D."/>
            <person name="Dromer F."/>
            <person name="Young S.K."/>
            <person name="Zeng Q."/>
            <person name="Gargeya S."/>
            <person name="Fitzgerald M."/>
            <person name="Abouelleil A."/>
            <person name="Alvarado L."/>
            <person name="Berlin A.M."/>
            <person name="Chapman S.B."/>
            <person name="Dewar J."/>
            <person name="Goldberg J."/>
            <person name="Griggs A."/>
            <person name="Gujja S."/>
            <person name="Hansen M."/>
            <person name="Howarth C."/>
            <person name="Imamovic A."/>
            <person name="Larimer J."/>
            <person name="McCowan C."/>
            <person name="Murphy C."/>
            <person name="Pearson M."/>
            <person name="Priest M."/>
            <person name="Roberts A."/>
            <person name="Saif S."/>
            <person name="Shea T."/>
            <person name="Sykes S."/>
            <person name="Wortman J."/>
            <person name="Nusbaum C."/>
            <person name="Birren B."/>
        </authorList>
    </citation>
    <scope>NUCLEOTIDE SEQUENCE [LARGE SCALE GENOMIC DNA]</scope>
    <source>
        <strain evidence="2">CBS 10118</strain>
    </source>
</reference>
<organism evidence="2">
    <name type="scientific">Kwoniella bestiolae CBS 10118</name>
    <dbReference type="NCBI Taxonomy" id="1296100"/>
    <lineage>
        <taxon>Eukaryota</taxon>
        <taxon>Fungi</taxon>
        <taxon>Dikarya</taxon>
        <taxon>Basidiomycota</taxon>
        <taxon>Agaricomycotina</taxon>
        <taxon>Tremellomycetes</taxon>
        <taxon>Tremellales</taxon>
        <taxon>Cryptococcaceae</taxon>
        <taxon>Kwoniella</taxon>
    </lineage>
</organism>
<feature type="compositionally biased region" description="Polar residues" evidence="1">
    <location>
        <begin position="625"/>
        <end position="636"/>
    </location>
</feature>
<feature type="compositionally biased region" description="Polar residues" evidence="1">
    <location>
        <begin position="138"/>
        <end position="148"/>
    </location>
</feature>
<feature type="compositionally biased region" description="Polar residues" evidence="1">
    <location>
        <begin position="162"/>
        <end position="189"/>
    </location>
</feature>
<feature type="region of interest" description="Disordered" evidence="1">
    <location>
        <begin position="1"/>
        <end position="306"/>
    </location>
</feature>